<protein>
    <submittedName>
        <fullName evidence="1">Probable TonB-dependent transport protein</fullName>
    </submittedName>
</protein>
<gene>
    <name evidence="1" type="ORF">NCTC11872_00378</name>
</gene>
<accession>A0A2X1QKQ1</accession>
<dbReference type="EMBL" id="UASK01000003">
    <property type="protein sequence ID" value="SPX40802.1"/>
    <property type="molecule type" value="Genomic_DNA"/>
</dbReference>
<sequence>MTVLCKLFQELVTLKLIFFDATMLSKVEVQDSNISASLGGFMGGAVIAKTKQYSGTDSIKLKYRTTNSSWAKMEAGDSVQKILKQVRPDDSWCGRVTT</sequence>
<organism evidence="1 2">
    <name type="scientific">Haemophilus influenzae</name>
    <dbReference type="NCBI Taxonomy" id="727"/>
    <lineage>
        <taxon>Bacteria</taxon>
        <taxon>Pseudomonadati</taxon>
        <taxon>Pseudomonadota</taxon>
        <taxon>Gammaproteobacteria</taxon>
        <taxon>Pasteurellales</taxon>
        <taxon>Pasteurellaceae</taxon>
        <taxon>Haemophilus</taxon>
    </lineage>
</organism>
<dbReference type="Proteomes" id="UP000249936">
    <property type="component" value="Unassembled WGS sequence"/>
</dbReference>
<evidence type="ECO:0000313" key="2">
    <source>
        <dbReference type="Proteomes" id="UP000249936"/>
    </source>
</evidence>
<proteinExistence type="predicted"/>
<dbReference type="AlphaFoldDB" id="A0A2X1QKQ1"/>
<name>A0A2X1QKQ1_HAEIF</name>
<evidence type="ECO:0000313" key="1">
    <source>
        <dbReference type="EMBL" id="SPX40802.1"/>
    </source>
</evidence>
<reference evidence="1 2" key="1">
    <citation type="submission" date="2018-06" db="EMBL/GenBank/DDBJ databases">
        <authorList>
            <consortium name="Pathogen Informatics"/>
            <person name="Doyle S."/>
        </authorList>
    </citation>
    <scope>NUCLEOTIDE SEQUENCE [LARGE SCALE GENOMIC DNA]</scope>
    <source>
        <strain evidence="1 2">NCTC11872</strain>
    </source>
</reference>